<feature type="transmembrane region" description="Helical" evidence="12">
    <location>
        <begin position="50"/>
        <end position="68"/>
    </location>
</feature>
<evidence type="ECO:0000256" key="11">
    <source>
        <dbReference type="SAM" id="MobiDB-lite"/>
    </source>
</evidence>
<dbReference type="GO" id="GO:0005524">
    <property type="term" value="F:ATP binding"/>
    <property type="evidence" value="ECO:0007669"/>
    <property type="project" value="UniProtKB-KW"/>
</dbReference>
<dbReference type="Gene3D" id="3.30.420.40">
    <property type="match status" value="1"/>
</dbReference>
<evidence type="ECO:0000256" key="5">
    <source>
        <dbReference type="ARBA" id="ARBA00022989"/>
    </source>
</evidence>
<comment type="caution">
    <text evidence="13">The sequence shown here is derived from an EMBL/GenBank/DDBJ whole genome shotgun (WGS) entry which is preliminary data.</text>
</comment>
<feature type="region of interest" description="Disordered" evidence="11">
    <location>
        <begin position="353"/>
        <end position="373"/>
    </location>
</feature>
<reference evidence="13 14" key="1">
    <citation type="journal article" date="2017" name="PLoS Biol.">
        <title>The sea cucumber genome provides insights into morphological evolution and visceral regeneration.</title>
        <authorList>
            <person name="Zhang X."/>
            <person name="Sun L."/>
            <person name="Yuan J."/>
            <person name="Sun Y."/>
            <person name="Gao Y."/>
            <person name="Zhang L."/>
            <person name="Li S."/>
            <person name="Dai H."/>
            <person name="Hamel J.F."/>
            <person name="Liu C."/>
            <person name="Yu Y."/>
            <person name="Liu S."/>
            <person name="Lin W."/>
            <person name="Guo K."/>
            <person name="Jin S."/>
            <person name="Xu P."/>
            <person name="Storey K.B."/>
            <person name="Huan P."/>
            <person name="Zhang T."/>
            <person name="Zhou Y."/>
            <person name="Zhang J."/>
            <person name="Lin C."/>
            <person name="Li X."/>
            <person name="Xing L."/>
            <person name="Huo D."/>
            <person name="Sun M."/>
            <person name="Wang L."/>
            <person name="Mercier A."/>
            <person name="Li F."/>
            <person name="Yang H."/>
            <person name="Xiang J."/>
        </authorList>
    </citation>
    <scope>NUCLEOTIDE SEQUENCE [LARGE SCALE GENOMIC DNA]</scope>
    <source>
        <strain evidence="13">Shaxun</strain>
        <tissue evidence="13">Muscle</tissue>
    </source>
</reference>
<keyword evidence="3 12" id="KW-0812">Transmembrane</keyword>
<evidence type="ECO:0000256" key="12">
    <source>
        <dbReference type="SAM" id="Phobius"/>
    </source>
</evidence>
<evidence type="ECO:0000256" key="7">
    <source>
        <dbReference type="ARBA" id="ARBA00023180"/>
    </source>
</evidence>
<dbReference type="GO" id="GO:0006256">
    <property type="term" value="P:UDP catabolic process"/>
    <property type="evidence" value="ECO:0007669"/>
    <property type="project" value="TreeGrafter"/>
</dbReference>
<feature type="active site" description="Proton acceptor" evidence="8">
    <location>
        <position position="236"/>
    </location>
</feature>
<evidence type="ECO:0000256" key="2">
    <source>
        <dbReference type="ARBA" id="ARBA00009283"/>
    </source>
</evidence>
<keyword evidence="14" id="KW-1185">Reference proteome</keyword>
<keyword evidence="6 12" id="KW-0472">Membrane</keyword>
<protein>
    <submittedName>
        <fullName evidence="13">Putative ectonucleoside triphosphate diphosphohydrolase 4 isoform X1</fullName>
    </submittedName>
</protein>
<dbReference type="AlphaFoldDB" id="A0A2G8LEJ5"/>
<keyword evidence="7" id="KW-0325">Glycoprotein</keyword>
<evidence type="ECO:0000256" key="9">
    <source>
        <dbReference type="PIRSR" id="PIRSR600407-2"/>
    </source>
</evidence>
<keyword evidence="9" id="KW-0067">ATP-binding</keyword>
<keyword evidence="9" id="KW-0547">Nucleotide-binding</keyword>
<dbReference type="GO" id="GO:0045134">
    <property type="term" value="F:UDP phosphatase activity"/>
    <property type="evidence" value="ECO:0007669"/>
    <property type="project" value="TreeGrafter"/>
</dbReference>
<evidence type="ECO:0000256" key="1">
    <source>
        <dbReference type="ARBA" id="ARBA00004127"/>
    </source>
</evidence>
<evidence type="ECO:0000256" key="4">
    <source>
        <dbReference type="ARBA" id="ARBA00022801"/>
    </source>
</evidence>
<comment type="subcellular location">
    <subcellularLocation>
        <location evidence="1">Endomembrane system</location>
        <topology evidence="1">Multi-pass membrane protein</topology>
    </subcellularLocation>
</comment>
<dbReference type="GO" id="GO:0016020">
    <property type="term" value="C:membrane"/>
    <property type="evidence" value="ECO:0007669"/>
    <property type="project" value="TreeGrafter"/>
</dbReference>
<accession>A0A2G8LEJ5</accession>
<dbReference type="PANTHER" id="PTHR11782:SF121">
    <property type="entry name" value="NUCLEOSIDE-DIPHOSPHATASE MIG-23"/>
    <property type="match status" value="1"/>
</dbReference>
<feature type="transmembrane region" description="Helical" evidence="12">
    <location>
        <begin position="579"/>
        <end position="596"/>
    </location>
</feature>
<keyword evidence="5 12" id="KW-1133">Transmembrane helix</keyword>
<evidence type="ECO:0000256" key="3">
    <source>
        <dbReference type="ARBA" id="ARBA00022692"/>
    </source>
</evidence>
<sequence length="638" mass="73844">MRMLVTEWWHLSSVNGYAVPERTMLHLCFRMTFPTVWQISVRKPSRQRRIAVLLIVVSLFLIFTYLAHETLSQHHEKDAVFREYARKYEHIEVTNTDDENLYYGIVIDMGSSGSRVFVYFWPQHTGKSNELLHIQQMRDQERNPVVKKIKPGISSLADFPEKVDGYVKNLLDYAAKHIPASKHHETPLYILATAGMRMLPQSKQDNLLGRLREGVPQHYNFLFSDSSVEIISGKQEGVYAWIGINYVLGRFNHDESDPYKVAIDIPGDGRLVRKRTVGVLDMGGGSAQIAFEVPQKIEFTNKELLAKGHIAEFNLGCHQHESDHVYRVYVTTFLGYGGNAARHRYEKLLFNGTRGTEDSDSPLDRRGTSSANPLLDPCLPKSLEDTISFDKKDIFLKGSGDYDKCQDRLKPLLNLTVPCEKEPCSFNGIFQPSVRFNNSEFYGFSEYWYCMEDVLRIGGVYEYDQFRKAAKNYCATRWSLLKEHYEKGLYSKADEFRIKFQCFKSAWITTVLHEGFKFPRDYKYLRTASLIHDKEVQWTLGAILHRTRFLPLREIQQSSLQQNKPPWVKSPNPWLSNQYLLLLCFIIVGIFIFVYIRWLRSMSPQRGTLARVPTMAYFMTEEGQVQDGVYETKGLLPS</sequence>
<comment type="similarity">
    <text evidence="2 10">Belongs to the GDA1/CD39 NTPase family.</text>
</comment>
<dbReference type="STRING" id="307972.A0A2G8LEJ5"/>
<gene>
    <name evidence="13" type="ORF">BSL78_04445</name>
</gene>
<dbReference type="EMBL" id="MRZV01000106">
    <property type="protein sequence ID" value="PIK58671.1"/>
    <property type="molecule type" value="Genomic_DNA"/>
</dbReference>
<organism evidence="13 14">
    <name type="scientific">Stichopus japonicus</name>
    <name type="common">Sea cucumber</name>
    <dbReference type="NCBI Taxonomy" id="307972"/>
    <lineage>
        <taxon>Eukaryota</taxon>
        <taxon>Metazoa</taxon>
        <taxon>Echinodermata</taxon>
        <taxon>Eleutherozoa</taxon>
        <taxon>Echinozoa</taxon>
        <taxon>Holothuroidea</taxon>
        <taxon>Aspidochirotacea</taxon>
        <taxon>Aspidochirotida</taxon>
        <taxon>Stichopodidae</taxon>
        <taxon>Apostichopus</taxon>
    </lineage>
</organism>
<evidence type="ECO:0000256" key="6">
    <source>
        <dbReference type="ARBA" id="ARBA00023136"/>
    </source>
</evidence>
<dbReference type="PANTHER" id="PTHR11782">
    <property type="entry name" value="ADENOSINE/GUANOSINE DIPHOSPHATASE"/>
    <property type="match status" value="1"/>
</dbReference>
<evidence type="ECO:0000313" key="13">
    <source>
        <dbReference type="EMBL" id="PIK58671.1"/>
    </source>
</evidence>
<dbReference type="GO" id="GO:0017111">
    <property type="term" value="F:ribonucleoside triphosphate phosphatase activity"/>
    <property type="evidence" value="ECO:0007669"/>
    <property type="project" value="TreeGrafter"/>
</dbReference>
<proteinExistence type="inferred from homology"/>
<evidence type="ECO:0000313" key="14">
    <source>
        <dbReference type="Proteomes" id="UP000230750"/>
    </source>
</evidence>
<dbReference type="GO" id="GO:0046036">
    <property type="term" value="P:CTP metabolic process"/>
    <property type="evidence" value="ECO:0007669"/>
    <property type="project" value="TreeGrafter"/>
</dbReference>
<dbReference type="Proteomes" id="UP000230750">
    <property type="component" value="Unassembled WGS sequence"/>
</dbReference>
<dbReference type="InterPro" id="IPR000407">
    <property type="entry name" value="GDA1_CD39_NTPase"/>
</dbReference>
<dbReference type="GO" id="GO:0004382">
    <property type="term" value="F:GDP phosphatase activity"/>
    <property type="evidence" value="ECO:0007669"/>
    <property type="project" value="TreeGrafter"/>
</dbReference>
<dbReference type="FunFam" id="3.30.420.150:FF:000003">
    <property type="entry name" value="ectonucleoside triphosphate diphosphohydrolase 7"/>
    <property type="match status" value="1"/>
</dbReference>
<dbReference type="PROSITE" id="PS01238">
    <property type="entry name" value="GDA1_CD39_NTPASE"/>
    <property type="match status" value="1"/>
</dbReference>
<dbReference type="FunFam" id="3.30.420.40:FF:000057">
    <property type="entry name" value="Ectonucleoside triphosphate diphosphohydrolase 4"/>
    <property type="match status" value="1"/>
</dbReference>
<evidence type="ECO:0000256" key="8">
    <source>
        <dbReference type="PIRSR" id="PIRSR600407-1"/>
    </source>
</evidence>
<keyword evidence="4 10" id="KW-0378">Hydrolase</keyword>
<feature type="binding site" evidence="9">
    <location>
        <begin position="284"/>
        <end position="288"/>
    </location>
    <ligand>
        <name>ATP</name>
        <dbReference type="ChEBI" id="CHEBI:30616"/>
    </ligand>
</feature>
<dbReference type="GO" id="GO:0005794">
    <property type="term" value="C:Golgi apparatus"/>
    <property type="evidence" value="ECO:0007669"/>
    <property type="project" value="TreeGrafter"/>
</dbReference>
<dbReference type="CDD" id="cd24045">
    <property type="entry name" value="ASKHA_NBD_NTPDase4-like"/>
    <property type="match status" value="1"/>
</dbReference>
<dbReference type="OrthoDB" id="6372431at2759"/>
<name>A0A2G8LEJ5_STIJA</name>
<dbReference type="Pfam" id="PF01150">
    <property type="entry name" value="GDA1_CD39"/>
    <property type="match status" value="1"/>
</dbReference>
<dbReference type="Gene3D" id="3.30.420.150">
    <property type="entry name" value="Exopolyphosphatase. Domain 2"/>
    <property type="match status" value="1"/>
</dbReference>
<evidence type="ECO:0000256" key="10">
    <source>
        <dbReference type="RuleBase" id="RU003833"/>
    </source>
</evidence>